<evidence type="ECO:0000259" key="21">
    <source>
        <dbReference type="PROSITE" id="PS51192"/>
    </source>
</evidence>
<evidence type="ECO:0000256" key="7">
    <source>
        <dbReference type="ARBA" id="ARBA00022741"/>
    </source>
</evidence>
<dbReference type="FunFam" id="3.30.160.380:FF:000001">
    <property type="entry name" value="Endoribonuclease dicer-like 1"/>
    <property type="match status" value="1"/>
</dbReference>
<keyword evidence="4" id="KW-0540">Nuclease</keyword>
<evidence type="ECO:0000313" key="25">
    <source>
        <dbReference type="Proteomes" id="UP000743370"/>
    </source>
</evidence>
<feature type="domain" description="Dicer dsRNA-binding fold" evidence="23">
    <location>
        <begin position="654"/>
        <end position="736"/>
    </location>
</feature>
<keyword evidence="8" id="KW-0255">Endonuclease</keyword>
<dbReference type="GO" id="GO:0046872">
    <property type="term" value="F:metal ion binding"/>
    <property type="evidence" value="ECO:0007669"/>
    <property type="project" value="UniProtKB-KW"/>
</dbReference>
<dbReference type="GO" id="GO:0010267">
    <property type="term" value="P:ta-siRNA processing"/>
    <property type="evidence" value="ECO:0007669"/>
    <property type="project" value="UniProtKB-ARBA"/>
</dbReference>
<keyword evidence="7" id="KW-0547">Nucleotide-binding</keyword>
<dbReference type="Pfam" id="PF00270">
    <property type="entry name" value="DEAD"/>
    <property type="match status" value="1"/>
</dbReference>
<dbReference type="Pfam" id="PF02170">
    <property type="entry name" value="PAZ"/>
    <property type="match status" value="1"/>
</dbReference>
<reference evidence="24 25" key="1">
    <citation type="submission" date="2020-05" db="EMBL/GenBank/DDBJ databases">
        <title>Vigna angularis (adzuki bean) Var. LongXiaoDou No. 4 denovo assembly.</title>
        <authorList>
            <person name="Xiang H."/>
        </authorList>
    </citation>
    <scope>NUCLEOTIDE SEQUENCE [LARGE SCALE GENOMIC DNA]</scope>
    <source>
        <tissue evidence="24">Leaf</tissue>
    </source>
</reference>
<dbReference type="Gene3D" id="3.30.160.380">
    <property type="entry name" value="Dicer dimerisation domain"/>
    <property type="match status" value="1"/>
</dbReference>
<keyword evidence="15" id="KW-0464">Manganese</keyword>
<dbReference type="FunFam" id="1.10.1520.10:FF:000004">
    <property type="entry name" value="Endoribonuclease dicer-like 1"/>
    <property type="match status" value="1"/>
</dbReference>
<comment type="cofactor">
    <cofactor evidence="2">
        <name>Mg(2+)</name>
        <dbReference type="ChEBI" id="CHEBI:18420"/>
    </cofactor>
</comment>
<dbReference type="SMART" id="SM00535">
    <property type="entry name" value="RIBOc"/>
    <property type="match status" value="2"/>
</dbReference>
<evidence type="ECO:0000256" key="2">
    <source>
        <dbReference type="ARBA" id="ARBA00001946"/>
    </source>
</evidence>
<keyword evidence="16" id="KW-0539">Nucleus</keyword>
<comment type="caution">
    <text evidence="24">The sequence shown here is derived from an EMBL/GenBank/DDBJ whole genome shotgun (WGS) entry which is preliminary data.</text>
</comment>
<dbReference type="PROSITE" id="PS50142">
    <property type="entry name" value="RNASE_3_2"/>
    <property type="match status" value="2"/>
</dbReference>
<dbReference type="PROSITE" id="PS00517">
    <property type="entry name" value="RNASE_3_1"/>
    <property type="match status" value="1"/>
</dbReference>
<evidence type="ECO:0000256" key="15">
    <source>
        <dbReference type="ARBA" id="ARBA00023211"/>
    </source>
</evidence>
<dbReference type="GO" id="GO:0004525">
    <property type="term" value="F:ribonuclease III activity"/>
    <property type="evidence" value="ECO:0007669"/>
    <property type="project" value="InterPro"/>
</dbReference>
<keyword evidence="6" id="KW-0677">Repeat</keyword>
<comment type="similarity">
    <text evidence="17 18">Belongs to the helicase family. Dicer subfamily.</text>
</comment>
<dbReference type="SMART" id="SM00487">
    <property type="entry name" value="DEXDc"/>
    <property type="match status" value="1"/>
</dbReference>
<feature type="domain" description="PAZ" evidence="20">
    <location>
        <begin position="903"/>
        <end position="1019"/>
    </location>
</feature>
<accession>A0A8T0L4C5</accession>
<evidence type="ECO:0000256" key="4">
    <source>
        <dbReference type="ARBA" id="ARBA00022722"/>
    </source>
</evidence>
<evidence type="ECO:0000256" key="1">
    <source>
        <dbReference type="ARBA" id="ARBA00001936"/>
    </source>
</evidence>
<evidence type="ECO:0000256" key="5">
    <source>
        <dbReference type="ARBA" id="ARBA00022723"/>
    </source>
</evidence>
<comment type="subcellular location">
    <subcellularLocation>
        <location evidence="3">Nucleus</location>
    </subcellularLocation>
</comment>
<dbReference type="InterPro" id="IPR014001">
    <property type="entry name" value="Helicase_ATP-bd"/>
</dbReference>
<evidence type="ECO:0000256" key="11">
    <source>
        <dbReference type="ARBA" id="ARBA00022840"/>
    </source>
</evidence>
<feature type="domain" description="Helicase C-terminal" evidence="22">
    <location>
        <begin position="471"/>
        <end position="633"/>
    </location>
</feature>
<evidence type="ECO:0000259" key="23">
    <source>
        <dbReference type="PROSITE" id="PS51327"/>
    </source>
</evidence>
<evidence type="ECO:0000256" key="6">
    <source>
        <dbReference type="ARBA" id="ARBA00022737"/>
    </source>
</evidence>
<keyword evidence="9" id="KW-0378">Hydrolase</keyword>
<dbReference type="SUPFAM" id="SSF52540">
    <property type="entry name" value="P-loop containing nucleoside triphosphate hydrolases"/>
    <property type="match status" value="1"/>
</dbReference>
<keyword evidence="10" id="KW-0347">Helicase</keyword>
<dbReference type="SMART" id="SM00490">
    <property type="entry name" value="HELICc"/>
    <property type="match status" value="1"/>
</dbReference>
<dbReference type="PROSITE" id="PS50821">
    <property type="entry name" value="PAZ"/>
    <property type="match status" value="1"/>
</dbReference>
<evidence type="ECO:0000256" key="12">
    <source>
        <dbReference type="ARBA" id="ARBA00022842"/>
    </source>
</evidence>
<dbReference type="GO" id="GO:0004386">
    <property type="term" value="F:helicase activity"/>
    <property type="evidence" value="ECO:0007669"/>
    <property type="project" value="UniProtKB-KW"/>
</dbReference>
<protein>
    <submittedName>
        <fullName evidence="24">Endoribonuclease Dicer-like protein</fullName>
    </submittedName>
</protein>
<dbReference type="FunFam" id="3.40.50.300:FF:000420">
    <property type="entry name" value="Endoribonuclease dicer-like 1"/>
    <property type="match status" value="1"/>
</dbReference>
<evidence type="ECO:0000256" key="9">
    <source>
        <dbReference type="ARBA" id="ARBA00022801"/>
    </source>
</evidence>
<dbReference type="Pfam" id="PF03368">
    <property type="entry name" value="Dicer_dimer"/>
    <property type="match status" value="1"/>
</dbReference>
<dbReference type="PANTHER" id="PTHR14950">
    <property type="entry name" value="DICER-RELATED"/>
    <property type="match status" value="1"/>
</dbReference>
<dbReference type="GO" id="GO:0005634">
    <property type="term" value="C:nucleus"/>
    <property type="evidence" value="ECO:0007669"/>
    <property type="project" value="UniProtKB-SubCell"/>
</dbReference>
<dbReference type="GO" id="GO:0003723">
    <property type="term" value="F:RNA binding"/>
    <property type="evidence" value="ECO:0007669"/>
    <property type="project" value="UniProtKB-UniRule"/>
</dbReference>
<feature type="domain" description="RNase III" evidence="19">
    <location>
        <begin position="1236"/>
        <end position="1383"/>
    </location>
</feature>
<dbReference type="Gene3D" id="1.10.1520.10">
    <property type="entry name" value="Ribonuclease III domain"/>
    <property type="match status" value="2"/>
</dbReference>
<feature type="domain" description="Helicase ATP-binding" evidence="21">
    <location>
        <begin position="103"/>
        <end position="282"/>
    </location>
</feature>
<keyword evidence="11" id="KW-0067">ATP-binding</keyword>
<evidence type="ECO:0000259" key="20">
    <source>
        <dbReference type="PROSITE" id="PS50821"/>
    </source>
</evidence>
<dbReference type="InterPro" id="IPR038248">
    <property type="entry name" value="Dicer_dimer_sf"/>
</dbReference>
<dbReference type="InterPro" id="IPR011545">
    <property type="entry name" value="DEAD/DEAH_box_helicase_dom"/>
</dbReference>
<evidence type="ECO:0000256" key="10">
    <source>
        <dbReference type="ARBA" id="ARBA00022806"/>
    </source>
</evidence>
<dbReference type="SMART" id="SM00949">
    <property type="entry name" value="PAZ"/>
    <property type="match status" value="1"/>
</dbReference>
<evidence type="ECO:0000256" key="18">
    <source>
        <dbReference type="PROSITE-ProRule" id="PRU00657"/>
    </source>
</evidence>
<dbReference type="Pfam" id="PF00636">
    <property type="entry name" value="Ribonuclease_3"/>
    <property type="match status" value="2"/>
</dbReference>
<evidence type="ECO:0000256" key="3">
    <source>
        <dbReference type="ARBA" id="ARBA00004123"/>
    </source>
</evidence>
<sequence length="1480" mass="167593">MAERNEKEKTQNRYSFKFPVTSLSLANYYSDCVFSRLLLMVKLEPFALPFIRFASASSGFEFADQKGKEAIESALSMGIHLHTKEKKITRDLLPLARSYQLEALDKAIRENTIVYLETGSGKTLIAIMLLRSYAHHLRKPSPFIAVFLVPQVVLVAQQAEVVKMHTDLKVGVYWGEMGVDFWDAATWKQEMDKHEVLIMTPVILLNCLRHSFLKLNMIKVLIMDECHHARGKHPYARIMTEFYHHQLQSGSSDLPRIFGMTASPIKAKVGKSESSLSENIRKLMTLMHSKVVFALPLLYGFSCFVPSTHDIKLYVSCPISSWYNWINAVINNGFSVSQHELTLESSDFTRSAAESAQKRITKMFDALIFSLGELGVWLALKAADSLSSSEFDSFSWGHCGDKVAKNFILACIDTLKSYLQCGNDSTATERNDAKWSIGDNIKFDLEMGLLTSKVCCLIDSILDYSPGGIRLLLFDYTVLRDMRCIIFVERIITAIVLEDLFNTLLPKYNSWKTKFIAGHNFGLKNQSRNKQNEIVEEFRMGLVNIIVATSILEEGLDVQSCNLVIRFDPSPTVCSFIQSRGRARMKNSDYILMVERGDSATRSRLEKYLASVDIMRKESLRHSSLPCDSFEADEFDKEAYHVASTGAIANLSSSISLIYFYCSRLPADGYFKPTPRWDKETGTLCLPKSCPLQPIRVVGDKKLLKNIACLEACKQLHKIGALTDNLVPDIVIQAAEVEEFGNEPYDAIQPTYVPFGLVNCVSTNNDTTYHCYLMELSQNFSYDLCVQDIFLAMRIELDPEIVCSPFDMGFDRGSVSVKLKYKGTMNLSQDEVLLCKNFQVTLLRILIHHDMNELPIGLDKSYLQDNVGIDYLLLPAVWEGEIPLVNWLAIKSVNASNITCKCHQPHIRTKSGLVCTCKLQDALVCNSHASGKIYFYITSGVMELDGNSPLELRAGGFTTYKNYYEQHHGISLQFEHQQLLKARHNFQAKNYCDGRQQRKEGEASKAFVELPPELCSIIMSPIKDSIIYTFSFIPSIMHRIESLLGAFNLKKMHLDHCAQNETQIMKVLEAITSKRCKESFHYESLETLGDSFLKYAASQKLYQTYESDHEGLLSVRRGKMISNAALCRLGCSSGLPGFIRNEPFDPHSWIIPGDKSGSFKIEELIIKGKQIYISGKRKLKRKLIADVVEALIGAFLITGGEKAALLFMDWVGIKVNFNKVPYERNFDIQPEKLINVSHLESQLNYSFHDSTLLVEALTHGSYMLPEVPRCYQRLEFLGDSVLDYLITWHLNEKYPGMSPGQLTDMRAASVNNDCYAWSAIKHGLHKHVLHTSPELHKHISISLNSFDKLSSSSTFGYESETSFPKVLGDIIESLAGAILVDSGYNKEVVWESIRPLLEPLVTPDTLKLHPIRELQELIQKRNYNIIQKDVKRKDGVTTYIMEVEADGIIHHYEYLGHALKDTAKKIVYKEILNSLKEEKL</sequence>
<proteinExistence type="inferred from homology"/>
<dbReference type="EMBL" id="JABFOF010000002">
    <property type="protein sequence ID" value="KAG2404825.1"/>
    <property type="molecule type" value="Genomic_DNA"/>
</dbReference>
<dbReference type="InterPro" id="IPR036389">
    <property type="entry name" value="RNase_III_sf"/>
</dbReference>
<keyword evidence="12" id="KW-0460">Magnesium</keyword>
<dbReference type="FunFam" id="1.10.1520.10:FF:000013">
    <property type="entry name" value="Endoribonuclease Dicer homolog 2"/>
    <property type="match status" value="1"/>
</dbReference>
<dbReference type="CDD" id="cd18034">
    <property type="entry name" value="DEXHc_dicer"/>
    <property type="match status" value="1"/>
</dbReference>
<dbReference type="InterPro" id="IPR027417">
    <property type="entry name" value="P-loop_NTPase"/>
</dbReference>
<organism evidence="24 25">
    <name type="scientific">Phaseolus angularis</name>
    <name type="common">Azuki bean</name>
    <name type="synonym">Vigna angularis</name>
    <dbReference type="NCBI Taxonomy" id="3914"/>
    <lineage>
        <taxon>Eukaryota</taxon>
        <taxon>Viridiplantae</taxon>
        <taxon>Streptophyta</taxon>
        <taxon>Embryophyta</taxon>
        <taxon>Tracheophyta</taxon>
        <taxon>Spermatophyta</taxon>
        <taxon>Magnoliopsida</taxon>
        <taxon>eudicotyledons</taxon>
        <taxon>Gunneridae</taxon>
        <taxon>Pentapetalae</taxon>
        <taxon>rosids</taxon>
        <taxon>fabids</taxon>
        <taxon>Fabales</taxon>
        <taxon>Fabaceae</taxon>
        <taxon>Papilionoideae</taxon>
        <taxon>50 kb inversion clade</taxon>
        <taxon>NPAAA clade</taxon>
        <taxon>indigoferoid/millettioid clade</taxon>
        <taxon>Phaseoleae</taxon>
        <taxon>Vigna</taxon>
    </lineage>
</organism>
<dbReference type="GO" id="GO:0005524">
    <property type="term" value="F:ATP binding"/>
    <property type="evidence" value="ECO:0007669"/>
    <property type="project" value="UniProtKB-KW"/>
</dbReference>
<evidence type="ECO:0000256" key="14">
    <source>
        <dbReference type="ARBA" id="ARBA00023158"/>
    </source>
</evidence>
<evidence type="ECO:0000313" key="24">
    <source>
        <dbReference type="EMBL" id="KAG2404825.1"/>
    </source>
</evidence>
<dbReference type="Pfam" id="PF00271">
    <property type="entry name" value="Helicase_C"/>
    <property type="match status" value="1"/>
</dbReference>
<evidence type="ECO:0000256" key="8">
    <source>
        <dbReference type="ARBA" id="ARBA00022759"/>
    </source>
</evidence>
<dbReference type="InterPro" id="IPR036085">
    <property type="entry name" value="PAZ_dom_sf"/>
</dbReference>
<dbReference type="Gene3D" id="2.170.260.10">
    <property type="entry name" value="paz domain"/>
    <property type="match status" value="1"/>
</dbReference>
<evidence type="ECO:0000256" key="16">
    <source>
        <dbReference type="ARBA" id="ARBA00023242"/>
    </source>
</evidence>
<dbReference type="PROSITE" id="PS51194">
    <property type="entry name" value="HELICASE_CTER"/>
    <property type="match status" value="1"/>
</dbReference>
<name>A0A8T0L4C5_PHAAN</name>
<dbReference type="PANTHER" id="PTHR14950:SF70">
    <property type="entry name" value="ENDORIBONUCLEASE DICER HOMOLOG 2"/>
    <property type="match status" value="1"/>
</dbReference>
<feature type="domain" description="RNase III" evidence="19">
    <location>
        <begin position="1069"/>
        <end position="1200"/>
    </location>
</feature>
<dbReference type="SUPFAM" id="SSF69065">
    <property type="entry name" value="RNase III domain-like"/>
    <property type="match status" value="2"/>
</dbReference>
<dbReference type="InterPro" id="IPR003100">
    <property type="entry name" value="PAZ_dom"/>
</dbReference>
<evidence type="ECO:0000259" key="22">
    <source>
        <dbReference type="PROSITE" id="PS51194"/>
    </source>
</evidence>
<dbReference type="InterPro" id="IPR005034">
    <property type="entry name" value="Dicer_dimerisation"/>
</dbReference>
<dbReference type="CDD" id="cd00593">
    <property type="entry name" value="RIBOc"/>
    <property type="match status" value="2"/>
</dbReference>
<dbReference type="InterPro" id="IPR001650">
    <property type="entry name" value="Helicase_C-like"/>
</dbReference>
<dbReference type="Gene3D" id="3.40.50.300">
    <property type="entry name" value="P-loop containing nucleotide triphosphate hydrolases"/>
    <property type="match status" value="2"/>
</dbReference>
<dbReference type="PROSITE" id="PS51327">
    <property type="entry name" value="DICER_DSRBF"/>
    <property type="match status" value="1"/>
</dbReference>
<keyword evidence="5" id="KW-0479">Metal-binding</keyword>
<dbReference type="Proteomes" id="UP000743370">
    <property type="component" value="Unassembled WGS sequence"/>
</dbReference>
<dbReference type="SUPFAM" id="SSF101690">
    <property type="entry name" value="PAZ domain"/>
    <property type="match status" value="1"/>
</dbReference>
<dbReference type="FunFam" id="3.40.50.300:FF:000705">
    <property type="entry name" value="Endoribonuclease dicer-like protein"/>
    <property type="match status" value="1"/>
</dbReference>
<evidence type="ECO:0000259" key="19">
    <source>
        <dbReference type="PROSITE" id="PS50142"/>
    </source>
</evidence>
<keyword evidence="14" id="KW-0943">RNA-mediated gene silencing</keyword>
<dbReference type="PROSITE" id="PS51192">
    <property type="entry name" value="HELICASE_ATP_BIND_1"/>
    <property type="match status" value="1"/>
</dbReference>
<comment type="cofactor">
    <cofactor evidence="1">
        <name>Mn(2+)</name>
        <dbReference type="ChEBI" id="CHEBI:29035"/>
    </cofactor>
</comment>
<evidence type="ECO:0000256" key="17">
    <source>
        <dbReference type="ARBA" id="ARBA00035116"/>
    </source>
</evidence>
<keyword evidence="13 18" id="KW-0694">RNA-binding</keyword>
<gene>
    <name evidence="24" type="ORF">HKW66_Vig0244720</name>
</gene>
<dbReference type="InterPro" id="IPR000999">
    <property type="entry name" value="RNase_III_dom"/>
</dbReference>
<dbReference type="GO" id="GO:0005737">
    <property type="term" value="C:cytoplasm"/>
    <property type="evidence" value="ECO:0007669"/>
    <property type="project" value="TreeGrafter"/>
</dbReference>
<evidence type="ECO:0000256" key="13">
    <source>
        <dbReference type="ARBA" id="ARBA00022884"/>
    </source>
</evidence>